<dbReference type="Proteomes" id="UP000310314">
    <property type="component" value="Unassembled WGS sequence"/>
</dbReference>
<name>A0A5S3PT88_9FLAO</name>
<dbReference type="AlphaFoldDB" id="A0A5S3PT88"/>
<keyword evidence="3" id="KW-1185">Reference proteome</keyword>
<feature type="transmembrane region" description="Helical" evidence="1">
    <location>
        <begin position="195"/>
        <end position="214"/>
    </location>
</feature>
<feature type="transmembrane region" description="Helical" evidence="1">
    <location>
        <begin position="129"/>
        <end position="148"/>
    </location>
</feature>
<sequence>MRWLKLIFNFYLDASVHVAFAIYALLQVTYQTLNIPSDYHLSIFLFFGSISCYNFIKYGVEAEKYIMVADKYHKGIQFLSFITLSMALYHGFFLSMSTWLGILGLVLLTGLYAIPVLPNTKNLRSWGGLKIFVVAIVWAGATVLLPILSANQYVAWDVGIEIFQRFILVLVLLVPFEIRDLIYDKVELKTVPQRLGITNTKIFGGFATLLFFFSTFLKDDLSNEELILKGILFLTLGWVLFITKRNQSKYFSSFWVEAIPIFWYGMAILLKGYFNVSPEVALSF</sequence>
<feature type="transmembrane region" description="Helical" evidence="1">
    <location>
        <begin position="76"/>
        <end position="93"/>
    </location>
</feature>
<dbReference type="OrthoDB" id="1467772at2"/>
<keyword evidence="1" id="KW-1133">Transmembrane helix</keyword>
<feature type="transmembrane region" description="Helical" evidence="1">
    <location>
        <begin position="38"/>
        <end position="56"/>
    </location>
</feature>
<evidence type="ECO:0008006" key="4">
    <source>
        <dbReference type="Google" id="ProtNLM"/>
    </source>
</evidence>
<accession>A0A5S3PT88</accession>
<evidence type="ECO:0000256" key="1">
    <source>
        <dbReference type="SAM" id="Phobius"/>
    </source>
</evidence>
<keyword evidence="1" id="KW-0812">Transmembrane</keyword>
<evidence type="ECO:0000313" key="2">
    <source>
        <dbReference type="EMBL" id="TMM58163.1"/>
    </source>
</evidence>
<proteinExistence type="predicted"/>
<comment type="caution">
    <text evidence="2">The sequence shown here is derived from an EMBL/GenBank/DDBJ whole genome shotgun (WGS) entry which is preliminary data.</text>
</comment>
<feature type="transmembrane region" description="Helical" evidence="1">
    <location>
        <begin position="7"/>
        <end position="26"/>
    </location>
</feature>
<evidence type="ECO:0000313" key="3">
    <source>
        <dbReference type="Proteomes" id="UP000310314"/>
    </source>
</evidence>
<keyword evidence="1" id="KW-0472">Membrane</keyword>
<protein>
    <recommendedName>
        <fullName evidence="4">Prenyltransferase</fullName>
    </recommendedName>
</protein>
<feature type="transmembrane region" description="Helical" evidence="1">
    <location>
        <begin position="254"/>
        <end position="274"/>
    </location>
</feature>
<feature type="transmembrane region" description="Helical" evidence="1">
    <location>
        <begin position="154"/>
        <end position="174"/>
    </location>
</feature>
<reference evidence="2 3" key="1">
    <citation type="submission" date="2019-05" db="EMBL/GenBank/DDBJ databases">
        <authorList>
            <person name="Zhang J.-Y."/>
            <person name="Feg X."/>
            <person name="Du Z.-J."/>
        </authorList>
    </citation>
    <scope>NUCLEOTIDE SEQUENCE [LARGE SCALE GENOMIC DNA]</scope>
    <source>
        <strain evidence="2 3">RZ26</strain>
    </source>
</reference>
<dbReference type="RefSeq" id="WP_138656095.1">
    <property type="nucleotide sequence ID" value="NZ_VATY01000001.1"/>
</dbReference>
<feature type="transmembrane region" description="Helical" evidence="1">
    <location>
        <begin position="99"/>
        <end position="117"/>
    </location>
</feature>
<dbReference type="EMBL" id="VATY01000001">
    <property type="protein sequence ID" value="TMM58163.1"/>
    <property type="molecule type" value="Genomic_DNA"/>
</dbReference>
<feature type="transmembrane region" description="Helical" evidence="1">
    <location>
        <begin position="226"/>
        <end position="242"/>
    </location>
</feature>
<gene>
    <name evidence="2" type="ORF">FEE95_01680</name>
</gene>
<organism evidence="2 3">
    <name type="scientific">Maribacter algarum</name>
    <name type="common">ex Zhang et al. 2020</name>
    <dbReference type="NCBI Taxonomy" id="2578118"/>
    <lineage>
        <taxon>Bacteria</taxon>
        <taxon>Pseudomonadati</taxon>
        <taxon>Bacteroidota</taxon>
        <taxon>Flavobacteriia</taxon>
        <taxon>Flavobacteriales</taxon>
        <taxon>Flavobacteriaceae</taxon>
        <taxon>Maribacter</taxon>
    </lineage>
</organism>